<evidence type="ECO:0000256" key="1">
    <source>
        <dbReference type="SAM" id="Coils"/>
    </source>
</evidence>
<name>A0A4S4M0Y2_9APHY</name>
<dbReference type="AlphaFoldDB" id="A0A4S4M0Y2"/>
<keyword evidence="3" id="KW-1185">Reference proteome</keyword>
<feature type="coiled-coil region" evidence="1">
    <location>
        <begin position="125"/>
        <end position="166"/>
    </location>
</feature>
<keyword evidence="1" id="KW-0175">Coiled coil</keyword>
<dbReference type="EMBL" id="SGPM01000611">
    <property type="protein sequence ID" value="THH18077.1"/>
    <property type="molecule type" value="Genomic_DNA"/>
</dbReference>
<protein>
    <submittedName>
        <fullName evidence="2">Uncharacterized protein</fullName>
    </submittedName>
</protein>
<organism evidence="2 3">
    <name type="scientific">Antrodiella citrinella</name>
    <dbReference type="NCBI Taxonomy" id="2447956"/>
    <lineage>
        <taxon>Eukaryota</taxon>
        <taxon>Fungi</taxon>
        <taxon>Dikarya</taxon>
        <taxon>Basidiomycota</taxon>
        <taxon>Agaricomycotina</taxon>
        <taxon>Agaricomycetes</taxon>
        <taxon>Polyporales</taxon>
        <taxon>Steccherinaceae</taxon>
        <taxon>Antrodiella</taxon>
    </lineage>
</organism>
<comment type="caution">
    <text evidence="2">The sequence shown here is derived from an EMBL/GenBank/DDBJ whole genome shotgun (WGS) entry which is preliminary data.</text>
</comment>
<dbReference type="SUPFAM" id="SSF52047">
    <property type="entry name" value="RNI-like"/>
    <property type="match status" value="1"/>
</dbReference>
<dbReference type="Gene3D" id="3.80.10.10">
    <property type="entry name" value="Ribonuclease Inhibitor"/>
    <property type="match status" value="1"/>
</dbReference>
<evidence type="ECO:0000313" key="2">
    <source>
        <dbReference type="EMBL" id="THH18077.1"/>
    </source>
</evidence>
<dbReference type="OrthoDB" id="3647690at2759"/>
<proteinExistence type="predicted"/>
<evidence type="ECO:0000313" key="3">
    <source>
        <dbReference type="Proteomes" id="UP000308730"/>
    </source>
</evidence>
<reference evidence="2 3" key="1">
    <citation type="submission" date="2019-02" db="EMBL/GenBank/DDBJ databases">
        <title>Genome sequencing of the rare red list fungi Antrodiella citrinella (Flaviporus citrinellus).</title>
        <authorList>
            <person name="Buettner E."/>
            <person name="Kellner H."/>
        </authorList>
    </citation>
    <scope>NUCLEOTIDE SEQUENCE [LARGE SCALE GENOMIC DNA]</scope>
    <source>
        <strain evidence="2 3">DSM 108506</strain>
    </source>
</reference>
<gene>
    <name evidence="2" type="ORF">EUX98_g9016</name>
</gene>
<feature type="coiled-coil region" evidence="1">
    <location>
        <begin position="18"/>
        <end position="45"/>
    </location>
</feature>
<dbReference type="Proteomes" id="UP000308730">
    <property type="component" value="Unassembled WGS sequence"/>
</dbReference>
<sequence length="733" mass="84789">MQVNEGQNAVLSADSGTAEELRVQVQQLRVANEVLQRQKVDAEKDRELFRDMYSKASAHAGEVIKENNTLEERATLAEGQIREGVTMIKLTYEGRVRKLEEEVKKWRGLYDLLVVKDRRSNGDEVRRKAALEDELESENAKLREEMDLLRDDNEKMEKVLEQLGEQDLAQFDEQEEEMKHTMGNEQGTTGVIKSSIAISLNVFQHMSHQHRLNGGAYSSRRHRGWEHIGPAHHRIRDPVHIPPHLIYLPDRALLAIQENLSLPEALTLFGISTSLYRWKGLAFKKLIFDINDTDQAGLIRTANNLHNLSQVLRHFTRYGEAVEAISIRDGGSPLFMGFNRADSIVNSILRSTPNLVVFQWFADIVVRPNPPTLTVATLRRLSRLRDLRLEGFDSPNPTQFRAVMTDLSREQPYLQNLQRAVIRCGGHPEYWFYAFLRNAPALQALDFANKQHSSVHDSLAQYAHGWQRLEILVLSSMPAALGSYIGLMGQGLSNGAWRNLTSFSLDNRVDREQLQRIVRLLHGTCQLQRFRLVVNAYNNYYIQGFGPVFVREMLQFLPHLEELILDQYNTTTFTPLPGTWEEWGTQLRTAPSLRILTLPVFFVIDDMRVQHLELHSELAVFAEEFIDTHLRKPSFEELRFLNTVTAPDRYAFITGTVRAVQERMMRTQQQQQHRGPLYMFKGYKVLRFIQKVDRDAEREGERGRYIVEYLMQQTEEKEAEMLFWKPRTRIVAV</sequence>
<dbReference type="InterPro" id="IPR032675">
    <property type="entry name" value="LRR_dom_sf"/>
</dbReference>
<accession>A0A4S4M0Y2</accession>